<comment type="caution">
    <text evidence="7">The sequence shown here is derived from an EMBL/GenBank/DDBJ whole genome shotgun (WGS) entry which is preliminary data.</text>
</comment>
<sequence>MSIAVEKVADIRRSMTVPAARAGGDPRADPIRRCPARSRRGVTYDLDLAGIEGSLTITELPDGRPGEVFLRVSKQGSTLSGLCEALSMMTSLALQHDVPLREVVRGLLNQRFEPAGHTADPDIPTSTSLVDYIARRLAVDYLSPQEQAELGLHP</sequence>
<evidence type="ECO:0000313" key="7">
    <source>
        <dbReference type="EMBL" id="OJF11455.1"/>
    </source>
</evidence>
<feature type="domain" description="TSCPD" evidence="6">
    <location>
        <begin position="51"/>
        <end position="139"/>
    </location>
</feature>
<name>A0A1K0FF41_9ACTN</name>
<dbReference type="GO" id="GO:0004748">
    <property type="term" value="F:ribonucleoside-diphosphate reductase activity, thioredoxin disulfide as acceptor"/>
    <property type="evidence" value="ECO:0007669"/>
    <property type="project" value="UniProtKB-EC"/>
</dbReference>
<evidence type="ECO:0000256" key="4">
    <source>
        <dbReference type="ARBA" id="ARBA00022741"/>
    </source>
</evidence>
<evidence type="ECO:0000256" key="1">
    <source>
        <dbReference type="ARBA" id="ARBA00007405"/>
    </source>
</evidence>
<dbReference type="Pfam" id="PF12637">
    <property type="entry name" value="TSCPD"/>
    <property type="match status" value="1"/>
</dbReference>
<comment type="similarity">
    <text evidence="1">Belongs to the ribonucleoside diphosphate reductase class-2 family.</text>
</comment>
<dbReference type="InterPro" id="IPR024434">
    <property type="entry name" value="TSCPD_dom"/>
</dbReference>
<keyword evidence="8" id="KW-1185">Reference proteome</keyword>
<keyword evidence="4" id="KW-0547">Nucleotide-binding</keyword>
<reference evidence="7 8" key="1">
    <citation type="submission" date="2016-09" db="EMBL/GenBank/DDBJ databases">
        <title>Couchioplanes caeruleus draft genome sequence.</title>
        <authorList>
            <person name="Sheehan J."/>
            <person name="Caffrey P."/>
        </authorList>
    </citation>
    <scope>NUCLEOTIDE SEQUENCE [LARGE SCALE GENOMIC DNA]</scope>
    <source>
        <strain evidence="7 8">DSM 43634</strain>
    </source>
</reference>
<gene>
    <name evidence="7" type="ORF">BG844_26155</name>
</gene>
<dbReference type="GO" id="GO:0000166">
    <property type="term" value="F:nucleotide binding"/>
    <property type="evidence" value="ECO:0007669"/>
    <property type="project" value="UniProtKB-KW"/>
</dbReference>
<proteinExistence type="inferred from homology"/>
<protein>
    <recommendedName>
        <fullName evidence="2">ribonucleoside-diphosphate reductase</fullName>
        <ecNumber evidence="2">1.17.4.1</ecNumber>
    </recommendedName>
</protein>
<dbReference type="EMBL" id="MEIA01000326">
    <property type="protein sequence ID" value="OJF11455.1"/>
    <property type="molecule type" value="Genomic_DNA"/>
</dbReference>
<dbReference type="RefSeq" id="WP_071808023.1">
    <property type="nucleotide sequence ID" value="NZ_MEIA01000326.1"/>
</dbReference>
<keyword evidence="3" id="KW-0237">DNA synthesis</keyword>
<evidence type="ECO:0000256" key="5">
    <source>
        <dbReference type="ARBA" id="ARBA00047754"/>
    </source>
</evidence>
<evidence type="ECO:0000259" key="6">
    <source>
        <dbReference type="Pfam" id="PF12637"/>
    </source>
</evidence>
<evidence type="ECO:0000256" key="3">
    <source>
        <dbReference type="ARBA" id="ARBA00022634"/>
    </source>
</evidence>
<dbReference type="Proteomes" id="UP000182486">
    <property type="component" value="Unassembled WGS sequence"/>
</dbReference>
<evidence type="ECO:0000313" key="8">
    <source>
        <dbReference type="Proteomes" id="UP000182486"/>
    </source>
</evidence>
<accession>A0A1K0FF41</accession>
<dbReference type="EC" id="1.17.4.1" evidence="2"/>
<organism evidence="7 8">
    <name type="scientific">Couchioplanes caeruleus subsp. caeruleus</name>
    <dbReference type="NCBI Taxonomy" id="56427"/>
    <lineage>
        <taxon>Bacteria</taxon>
        <taxon>Bacillati</taxon>
        <taxon>Actinomycetota</taxon>
        <taxon>Actinomycetes</taxon>
        <taxon>Micromonosporales</taxon>
        <taxon>Micromonosporaceae</taxon>
        <taxon>Couchioplanes</taxon>
    </lineage>
</organism>
<dbReference type="GO" id="GO:0071897">
    <property type="term" value="P:DNA biosynthetic process"/>
    <property type="evidence" value="ECO:0007669"/>
    <property type="project" value="UniProtKB-KW"/>
</dbReference>
<dbReference type="AlphaFoldDB" id="A0A1K0FF41"/>
<evidence type="ECO:0000256" key="2">
    <source>
        <dbReference type="ARBA" id="ARBA00012274"/>
    </source>
</evidence>
<comment type="catalytic activity">
    <reaction evidence="5">
        <text>a 2'-deoxyribonucleoside 5'-diphosphate + [thioredoxin]-disulfide + H2O = a ribonucleoside 5'-diphosphate + [thioredoxin]-dithiol</text>
        <dbReference type="Rhea" id="RHEA:23252"/>
        <dbReference type="Rhea" id="RHEA-COMP:10698"/>
        <dbReference type="Rhea" id="RHEA-COMP:10700"/>
        <dbReference type="ChEBI" id="CHEBI:15377"/>
        <dbReference type="ChEBI" id="CHEBI:29950"/>
        <dbReference type="ChEBI" id="CHEBI:50058"/>
        <dbReference type="ChEBI" id="CHEBI:57930"/>
        <dbReference type="ChEBI" id="CHEBI:73316"/>
        <dbReference type="EC" id="1.17.4.1"/>
    </reaction>
</comment>